<dbReference type="RefSeq" id="WP_200463946.1">
    <property type="nucleotide sequence ID" value="NZ_JAENRR010000008.1"/>
</dbReference>
<name>A0ABS1HGB9_9BACT</name>
<evidence type="ECO:0000313" key="4">
    <source>
        <dbReference type="Proteomes" id="UP000605676"/>
    </source>
</evidence>
<protein>
    <submittedName>
        <fullName evidence="3">Uncharacterized protein</fullName>
    </submittedName>
</protein>
<organism evidence="3 4">
    <name type="scientific">Carboxylicivirga marina</name>
    <dbReference type="NCBI Taxonomy" id="2800988"/>
    <lineage>
        <taxon>Bacteria</taxon>
        <taxon>Pseudomonadati</taxon>
        <taxon>Bacteroidota</taxon>
        <taxon>Bacteroidia</taxon>
        <taxon>Marinilabiliales</taxon>
        <taxon>Marinilabiliaceae</taxon>
        <taxon>Carboxylicivirga</taxon>
    </lineage>
</organism>
<keyword evidence="2" id="KW-1133">Transmembrane helix</keyword>
<keyword evidence="4" id="KW-1185">Reference proteome</keyword>
<reference evidence="3 4" key="1">
    <citation type="submission" date="2021-01" db="EMBL/GenBank/DDBJ databases">
        <title>Carboxyliciviraga sp.nov., isolated from coastal sediments.</title>
        <authorList>
            <person name="Lu D."/>
            <person name="Zhang T."/>
        </authorList>
    </citation>
    <scope>NUCLEOTIDE SEQUENCE [LARGE SCALE GENOMIC DNA]</scope>
    <source>
        <strain evidence="3 4">N1Y132</strain>
    </source>
</reference>
<dbReference type="Proteomes" id="UP000605676">
    <property type="component" value="Unassembled WGS sequence"/>
</dbReference>
<feature type="region of interest" description="Disordered" evidence="1">
    <location>
        <begin position="28"/>
        <end position="51"/>
    </location>
</feature>
<sequence length="51" mass="5522">MKTALTIAFVIGCLIVIGIVVVRTMRGRKKESYKTSSHGGGGESRNNVEKQ</sequence>
<feature type="transmembrane region" description="Helical" evidence="2">
    <location>
        <begin position="6"/>
        <end position="25"/>
    </location>
</feature>
<evidence type="ECO:0000256" key="1">
    <source>
        <dbReference type="SAM" id="MobiDB-lite"/>
    </source>
</evidence>
<proteinExistence type="predicted"/>
<evidence type="ECO:0000256" key="2">
    <source>
        <dbReference type="SAM" id="Phobius"/>
    </source>
</evidence>
<keyword evidence="2" id="KW-0812">Transmembrane</keyword>
<accession>A0ABS1HGB9</accession>
<evidence type="ECO:0000313" key="3">
    <source>
        <dbReference type="EMBL" id="MBK3516715.1"/>
    </source>
</evidence>
<dbReference type="EMBL" id="JAENRR010000008">
    <property type="protein sequence ID" value="MBK3516715.1"/>
    <property type="molecule type" value="Genomic_DNA"/>
</dbReference>
<keyword evidence="2" id="KW-0472">Membrane</keyword>
<gene>
    <name evidence="3" type="ORF">JIV24_05120</name>
</gene>
<comment type="caution">
    <text evidence="3">The sequence shown here is derived from an EMBL/GenBank/DDBJ whole genome shotgun (WGS) entry which is preliminary data.</text>
</comment>